<dbReference type="InterPro" id="IPR005659">
    <property type="entry name" value="Chemorcpt_Glu_NH3ase_CheD"/>
</dbReference>
<dbReference type="SUPFAM" id="SSF64438">
    <property type="entry name" value="CNF1/YfiH-like putative cysteine hydrolases"/>
    <property type="match status" value="1"/>
</dbReference>
<dbReference type="Pfam" id="PF03975">
    <property type="entry name" value="CheD"/>
    <property type="match status" value="1"/>
</dbReference>
<proteinExistence type="inferred from homology"/>
<dbReference type="AlphaFoldDB" id="A0AAV2VLL1"/>
<gene>
    <name evidence="3" type="primary">cheD</name>
    <name evidence="4" type="ORF">VIBNISOn1_1530067</name>
</gene>
<name>A0AAV2VLL1_9VIBR</name>
<dbReference type="CDD" id="cd16352">
    <property type="entry name" value="CheD"/>
    <property type="match status" value="1"/>
</dbReference>
<evidence type="ECO:0000256" key="2">
    <source>
        <dbReference type="ARBA" id="ARBA00022801"/>
    </source>
</evidence>
<keyword evidence="1 3" id="KW-0145">Chemotaxis</keyword>
<dbReference type="RefSeq" id="WP_022611026.1">
    <property type="nucleotide sequence ID" value="NZ_LK391965.1"/>
</dbReference>
<comment type="function">
    <text evidence="3">Probably deamidates glutamine residues to glutamate on methyl-accepting chemotaxis receptors (MCPs), playing an important role in chemotaxis.</text>
</comment>
<dbReference type="HAMAP" id="MF_01440">
    <property type="entry name" value="CheD"/>
    <property type="match status" value="1"/>
</dbReference>
<comment type="similarity">
    <text evidence="3">Belongs to the CheD family.</text>
</comment>
<keyword evidence="2 3" id="KW-0378">Hydrolase</keyword>
<dbReference type="GO" id="GO:0006935">
    <property type="term" value="P:chemotaxis"/>
    <property type="evidence" value="ECO:0007669"/>
    <property type="project" value="UniProtKB-UniRule"/>
</dbReference>
<evidence type="ECO:0000313" key="4">
    <source>
        <dbReference type="EMBL" id="CCO45611.1"/>
    </source>
</evidence>
<protein>
    <recommendedName>
        <fullName evidence="3">Probable chemoreceptor glutamine deamidase CheD</fullName>
        <ecNumber evidence="3">3.5.1.44</ecNumber>
    </recommendedName>
</protein>
<evidence type="ECO:0000256" key="3">
    <source>
        <dbReference type="HAMAP-Rule" id="MF_01440"/>
    </source>
</evidence>
<dbReference type="InterPro" id="IPR038592">
    <property type="entry name" value="CheD-like_sf"/>
</dbReference>
<dbReference type="EMBL" id="CAOF01000061">
    <property type="protein sequence ID" value="CCO45611.1"/>
    <property type="molecule type" value="Genomic_DNA"/>
</dbReference>
<sequence>MKQLQAKKLDQTNQQFARFYHQQKKVHMVKVLPGGVYTSREPEVICTGLGSCIAACMWDPHAFVGGMNHFLLPFDSKYEIEHWHPTEIISTASRYGNNAMEMLINQLLAGGAVRERIRLKLFGGAQMMGKTALIGDKNIEFALSYARQEGFEIDAQDLGGMIPRKVMFDPLSGQAWVKRIRFTEVDKVKRREAAYAKELDIESHRPHDDDAELF</sequence>
<dbReference type="Proteomes" id="UP000018211">
    <property type="component" value="Unassembled WGS sequence"/>
</dbReference>
<evidence type="ECO:0000313" key="5">
    <source>
        <dbReference type="Proteomes" id="UP000018211"/>
    </source>
</evidence>
<comment type="caution">
    <text evidence="4">The sequence shown here is derived from an EMBL/GenBank/DDBJ whole genome shotgun (WGS) entry which is preliminary data.</text>
</comment>
<comment type="catalytic activity">
    <reaction evidence="3">
        <text>L-glutaminyl-[protein] + H2O = L-glutamyl-[protein] + NH4(+)</text>
        <dbReference type="Rhea" id="RHEA:16441"/>
        <dbReference type="Rhea" id="RHEA-COMP:10207"/>
        <dbReference type="Rhea" id="RHEA-COMP:10208"/>
        <dbReference type="ChEBI" id="CHEBI:15377"/>
        <dbReference type="ChEBI" id="CHEBI:28938"/>
        <dbReference type="ChEBI" id="CHEBI:29973"/>
        <dbReference type="ChEBI" id="CHEBI:30011"/>
        <dbReference type="EC" id="3.5.1.44"/>
    </reaction>
</comment>
<dbReference type="PANTHER" id="PTHR35147:SF2">
    <property type="entry name" value="CHEMORECEPTOR GLUTAMINE DEAMIDASE CHED-RELATED"/>
    <property type="match status" value="1"/>
</dbReference>
<reference evidence="4 5" key="1">
    <citation type="journal article" date="2013" name="ISME J.">
        <title>Comparative genomics of pathogenic lineages of Vibrio nigripulchritudo identifies virulence-associated traits.</title>
        <authorList>
            <person name="Goudenege D."/>
            <person name="Labreuche Y."/>
            <person name="Krin E."/>
            <person name="Ansquer D."/>
            <person name="Mangenot S."/>
            <person name="Calteau A."/>
            <person name="Medigue C."/>
            <person name="Mazel D."/>
            <person name="Polz M.F."/>
            <person name="Le Roux F."/>
        </authorList>
    </citation>
    <scope>NUCLEOTIDE SEQUENCE [LARGE SCALE GENOMIC DNA]</scope>
    <source>
        <strain evidence="4 5">SOn1</strain>
    </source>
</reference>
<dbReference type="Gene3D" id="3.30.1330.200">
    <property type="match status" value="1"/>
</dbReference>
<dbReference type="PANTHER" id="PTHR35147">
    <property type="entry name" value="CHEMORECEPTOR GLUTAMINE DEAMIDASE CHED-RELATED"/>
    <property type="match status" value="1"/>
</dbReference>
<dbReference type="GO" id="GO:0050568">
    <property type="term" value="F:protein-glutamine glutaminase activity"/>
    <property type="evidence" value="ECO:0007669"/>
    <property type="project" value="UniProtKB-UniRule"/>
</dbReference>
<dbReference type="InterPro" id="IPR011324">
    <property type="entry name" value="Cytotoxic_necrot_fac-like_cat"/>
</dbReference>
<dbReference type="EC" id="3.5.1.44" evidence="3"/>
<accession>A0AAV2VLL1</accession>
<evidence type="ECO:0000256" key="1">
    <source>
        <dbReference type="ARBA" id="ARBA00022500"/>
    </source>
</evidence>
<organism evidence="4 5">
    <name type="scientific">Vibrio nigripulchritudo SOn1</name>
    <dbReference type="NCBI Taxonomy" id="1238450"/>
    <lineage>
        <taxon>Bacteria</taxon>
        <taxon>Pseudomonadati</taxon>
        <taxon>Pseudomonadota</taxon>
        <taxon>Gammaproteobacteria</taxon>
        <taxon>Vibrionales</taxon>
        <taxon>Vibrionaceae</taxon>
        <taxon>Vibrio</taxon>
    </lineage>
</organism>